<dbReference type="RefSeq" id="YP_009001190.1">
    <property type="nucleotide sequence ID" value="NC_023423.1"/>
</dbReference>
<sequence>MKSFFDGKFDLDNPFVKTSNLLLLGDPETGKEYLHENYVKSIRGNQNQHLLDYEEDSKYGELNSFTKGLHFGQDYIVRVHQISDPKISVIKQLVKSADEIFIFFESSNFSTLEGVSVWFNRVKRIRPEFNKISFVEMNIFGEGVEDDIVESLLIETRSQYPLFRISSFEFPKDAENLYRHFIENL</sequence>
<evidence type="ECO:0000313" key="1">
    <source>
        <dbReference type="EMBL" id="AHH01855.1"/>
    </source>
</evidence>
<reference evidence="1 2" key="1">
    <citation type="journal article" date="2014" name="Proc. Natl. Acad. Sci. U.S.A.">
        <title>Thirty-thousand-year-old distant relative of giant icosahedral DNA viruses with a pandoravirus morphology.</title>
        <authorList>
            <person name="Legendre M."/>
            <person name="Bartoli J."/>
            <person name="Shmakova L."/>
            <person name="Jeudy S."/>
            <person name="Labadie K."/>
            <person name="Adrait A."/>
            <person name="Lescot M."/>
            <person name="Poirot O."/>
            <person name="Bertaux L."/>
            <person name="Bruley C."/>
            <person name="Coute Y."/>
            <person name="Rivkina E."/>
            <person name="Abergel C."/>
            <person name="Claverie J.M."/>
        </authorList>
    </citation>
    <scope>NUCLEOTIDE SEQUENCE [LARGE SCALE GENOMIC DNA]</scope>
    <source>
        <strain evidence="1">P1084-T</strain>
    </source>
</reference>
<evidence type="ECO:0000313" key="2">
    <source>
        <dbReference type="Proteomes" id="UP000202176"/>
    </source>
</evidence>
<organism evidence="1 2">
    <name type="scientific">Pithovirus sibericum</name>
    <dbReference type="NCBI Taxonomy" id="1450746"/>
    <lineage>
        <taxon>Viruses</taxon>
        <taxon>Pithoviruses</taxon>
        <taxon>Orthopithovirinae</taxon>
        <taxon>Alphapithovirus</taxon>
        <taxon>Alphapithovirus sibericum</taxon>
    </lineage>
</organism>
<dbReference type="GeneID" id="18266316"/>
<name>W5SAQ0_9VIRU</name>
<dbReference type="KEGG" id="vg:18266316"/>
<protein>
    <submittedName>
        <fullName evidence="1">Uncharacterized protein</fullName>
    </submittedName>
</protein>
<accession>W5SAQ0</accession>
<keyword evidence="2" id="KW-1185">Reference proteome</keyword>
<dbReference type="Proteomes" id="UP000202176">
    <property type="component" value="Segment"/>
</dbReference>
<dbReference type="EMBL" id="KF740664">
    <property type="protein sequence ID" value="AHH01855.1"/>
    <property type="molecule type" value="Genomic_DNA"/>
</dbReference>
<gene>
    <name evidence="1" type="ORF">pv_288</name>
</gene>
<proteinExistence type="predicted"/>